<reference evidence="1" key="1">
    <citation type="submission" date="2020-05" db="EMBL/GenBank/DDBJ databases">
        <authorList>
            <person name="Chiriac C."/>
            <person name="Salcher M."/>
            <person name="Ghai R."/>
            <person name="Kavagutti S V."/>
        </authorList>
    </citation>
    <scope>NUCLEOTIDE SEQUENCE</scope>
</reference>
<organism evidence="1">
    <name type="scientific">freshwater metagenome</name>
    <dbReference type="NCBI Taxonomy" id="449393"/>
    <lineage>
        <taxon>unclassified sequences</taxon>
        <taxon>metagenomes</taxon>
        <taxon>ecological metagenomes</taxon>
    </lineage>
</organism>
<sequence length="138" mass="14524">MTAPAEGTSFAAKMGLVPGSSVWEVGYDDDVAEEVGAALASVEGLELVAEDHNDVVDVVILWWRDSDGDLVDSLVDALAPLTDSGVIWLFTPKPGRPGHVEPEDIADAAPTAGLQQTSTVSASRDWQGTRLVAPKAKR</sequence>
<dbReference type="Pfam" id="PF11253">
    <property type="entry name" value="DUF3052"/>
    <property type="match status" value="1"/>
</dbReference>
<accession>A0A6J7FYY5</accession>
<dbReference type="EMBL" id="CAFBMR010000002">
    <property type="protein sequence ID" value="CAB4900857.1"/>
    <property type="molecule type" value="Genomic_DNA"/>
</dbReference>
<protein>
    <submittedName>
        <fullName evidence="1">Unannotated protein</fullName>
    </submittedName>
</protein>
<proteinExistence type="predicted"/>
<dbReference type="AlphaFoldDB" id="A0A6J7FYY5"/>
<dbReference type="InterPro" id="IPR021412">
    <property type="entry name" value="DUF3052"/>
</dbReference>
<gene>
    <name evidence="1" type="ORF">UFOPK3610_00113</name>
</gene>
<name>A0A6J7FYY5_9ZZZZ</name>
<evidence type="ECO:0000313" key="1">
    <source>
        <dbReference type="EMBL" id="CAB4900857.1"/>
    </source>
</evidence>